<name>A0ABN2TM72_9MICO</name>
<keyword evidence="4" id="KW-1185">Reference proteome</keyword>
<evidence type="ECO:0000313" key="4">
    <source>
        <dbReference type="Proteomes" id="UP001500755"/>
    </source>
</evidence>
<reference evidence="3 4" key="1">
    <citation type="journal article" date="2019" name="Int. J. Syst. Evol. Microbiol.">
        <title>The Global Catalogue of Microorganisms (GCM) 10K type strain sequencing project: providing services to taxonomists for standard genome sequencing and annotation.</title>
        <authorList>
            <consortium name="The Broad Institute Genomics Platform"/>
            <consortium name="The Broad Institute Genome Sequencing Center for Infectious Disease"/>
            <person name="Wu L."/>
            <person name="Ma J."/>
        </authorList>
    </citation>
    <scope>NUCLEOTIDE SEQUENCE [LARGE SCALE GENOMIC DNA]</scope>
    <source>
        <strain evidence="3 4">JCM 14546</strain>
    </source>
</reference>
<keyword evidence="2" id="KW-0472">Membrane</keyword>
<evidence type="ECO:0000256" key="2">
    <source>
        <dbReference type="SAM" id="Phobius"/>
    </source>
</evidence>
<protein>
    <recommendedName>
        <fullName evidence="5">DUF4383 domain-containing protein</fullName>
    </recommendedName>
</protein>
<feature type="transmembrane region" description="Helical" evidence="2">
    <location>
        <begin position="61"/>
        <end position="81"/>
    </location>
</feature>
<keyword evidence="2" id="KW-1133">Transmembrane helix</keyword>
<gene>
    <name evidence="3" type="ORF">GCM10009755_27390</name>
</gene>
<sequence>MFLVVGILGFFPGITTHHDTMEFAGPDSRALFLGLFQVSLLHNGLHLAYGLLAFLAAQRSLFACVYLLWGGLLYAVLVIWGLVVPVDSAANLVPLNTADNWLHLGLAVTMITAALVPGLDRQPARTPWSVDPNAPARGATSDADAPTSRQYPEDGTPASRRRPAEDVPGDRQRPVDGRGRHSAGTAEEDPS</sequence>
<comment type="caution">
    <text evidence="3">The sequence shown here is derived from an EMBL/GenBank/DDBJ whole genome shotgun (WGS) entry which is preliminary data.</text>
</comment>
<feature type="compositionally biased region" description="Basic and acidic residues" evidence="1">
    <location>
        <begin position="162"/>
        <end position="179"/>
    </location>
</feature>
<dbReference type="Pfam" id="PF14325">
    <property type="entry name" value="DUF4383"/>
    <property type="match status" value="1"/>
</dbReference>
<feature type="transmembrane region" description="Helical" evidence="2">
    <location>
        <begin position="32"/>
        <end position="54"/>
    </location>
</feature>
<organism evidence="3 4">
    <name type="scientific">Brevibacterium samyangense</name>
    <dbReference type="NCBI Taxonomy" id="366888"/>
    <lineage>
        <taxon>Bacteria</taxon>
        <taxon>Bacillati</taxon>
        <taxon>Actinomycetota</taxon>
        <taxon>Actinomycetes</taxon>
        <taxon>Micrococcales</taxon>
        <taxon>Brevibacteriaceae</taxon>
        <taxon>Brevibacterium</taxon>
    </lineage>
</organism>
<proteinExistence type="predicted"/>
<keyword evidence="2" id="KW-0812">Transmembrane</keyword>
<dbReference type="Proteomes" id="UP001500755">
    <property type="component" value="Unassembled WGS sequence"/>
</dbReference>
<evidence type="ECO:0008006" key="5">
    <source>
        <dbReference type="Google" id="ProtNLM"/>
    </source>
</evidence>
<evidence type="ECO:0000256" key="1">
    <source>
        <dbReference type="SAM" id="MobiDB-lite"/>
    </source>
</evidence>
<feature type="transmembrane region" description="Helical" evidence="2">
    <location>
        <begin position="101"/>
        <end position="119"/>
    </location>
</feature>
<accession>A0ABN2TM72</accession>
<evidence type="ECO:0000313" key="3">
    <source>
        <dbReference type="EMBL" id="GAA2014198.1"/>
    </source>
</evidence>
<feature type="region of interest" description="Disordered" evidence="1">
    <location>
        <begin position="124"/>
        <end position="191"/>
    </location>
</feature>
<dbReference type="EMBL" id="BAAANO010000034">
    <property type="protein sequence ID" value="GAA2014198.1"/>
    <property type="molecule type" value="Genomic_DNA"/>
</dbReference>